<name>A0ABT2N486_9CYAN</name>
<reference evidence="3 4" key="1">
    <citation type="journal article" date="2022" name="Front. Microbiol.">
        <title>High genomic differentiation and limited gene flow indicate recent cryptic speciation within the genus Laspinema (cyanobacteria).</title>
        <authorList>
            <person name="Stanojkovic A."/>
            <person name="Skoupy S."/>
            <person name="Skaloud P."/>
            <person name="Dvorak P."/>
        </authorList>
    </citation>
    <scope>NUCLEOTIDE SEQUENCE [LARGE SCALE GENOMIC DNA]</scope>
    <source>
        <strain evidence="3 4">D3b</strain>
    </source>
</reference>
<feature type="region of interest" description="Disordered" evidence="2">
    <location>
        <begin position="716"/>
        <end position="900"/>
    </location>
</feature>
<dbReference type="PANTHER" id="PTHR48125">
    <property type="entry name" value="LP07818P1"/>
    <property type="match status" value="1"/>
</dbReference>
<keyword evidence="4" id="KW-1185">Reference proteome</keyword>
<proteinExistence type="predicted"/>
<feature type="compositionally biased region" description="Acidic residues" evidence="2">
    <location>
        <begin position="951"/>
        <end position="968"/>
    </location>
</feature>
<organism evidence="3 4">
    <name type="scientific">Laspinema olomoucense D3b</name>
    <dbReference type="NCBI Taxonomy" id="2953688"/>
    <lineage>
        <taxon>Bacteria</taxon>
        <taxon>Bacillati</taxon>
        <taxon>Cyanobacteriota</taxon>
        <taxon>Cyanophyceae</taxon>
        <taxon>Oscillatoriophycideae</taxon>
        <taxon>Oscillatoriales</taxon>
        <taxon>Laspinemataceae</taxon>
        <taxon>Laspinema</taxon>
        <taxon>Laspinema olomoucense</taxon>
    </lineage>
</organism>
<keyword evidence="1" id="KW-0175">Coiled coil</keyword>
<gene>
    <name evidence="3" type="ORF">NG792_07245</name>
</gene>
<feature type="compositionally biased region" description="Polar residues" evidence="2">
    <location>
        <begin position="859"/>
        <end position="885"/>
    </location>
</feature>
<feature type="region of interest" description="Disordered" evidence="2">
    <location>
        <begin position="939"/>
        <end position="986"/>
    </location>
</feature>
<accession>A0ABT2N486</accession>
<evidence type="ECO:0008006" key="5">
    <source>
        <dbReference type="Google" id="ProtNLM"/>
    </source>
</evidence>
<evidence type="ECO:0000256" key="2">
    <source>
        <dbReference type="SAM" id="MobiDB-lite"/>
    </source>
</evidence>
<dbReference type="Proteomes" id="UP001525961">
    <property type="component" value="Unassembled WGS sequence"/>
</dbReference>
<feature type="coiled-coil region" evidence="1">
    <location>
        <begin position="76"/>
        <end position="125"/>
    </location>
</feature>
<feature type="compositionally biased region" description="Polar residues" evidence="2">
    <location>
        <begin position="516"/>
        <end position="527"/>
    </location>
</feature>
<protein>
    <recommendedName>
        <fullName evidence="5">Hybrid sensor histidine kinase/response regulator</fullName>
    </recommendedName>
</protein>
<dbReference type="EMBL" id="JAMXFA010000007">
    <property type="protein sequence ID" value="MCT7977494.1"/>
    <property type="molecule type" value="Genomic_DNA"/>
</dbReference>
<evidence type="ECO:0000313" key="3">
    <source>
        <dbReference type="EMBL" id="MCT7977494.1"/>
    </source>
</evidence>
<evidence type="ECO:0000256" key="1">
    <source>
        <dbReference type="SAM" id="Coils"/>
    </source>
</evidence>
<dbReference type="RefSeq" id="WP_261234970.1">
    <property type="nucleotide sequence ID" value="NZ_JAMXFA010000007.1"/>
</dbReference>
<evidence type="ECO:0000313" key="4">
    <source>
        <dbReference type="Proteomes" id="UP001525961"/>
    </source>
</evidence>
<feature type="region of interest" description="Disordered" evidence="2">
    <location>
        <begin position="302"/>
        <end position="420"/>
    </location>
</feature>
<feature type="compositionally biased region" description="Basic and acidic residues" evidence="2">
    <location>
        <begin position="716"/>
        <end position="725"/>
    </location>
</feature>
<feature type="compositionally biased region" description="Pro residues" evidence="2">
    <location>
        <begin position="322"/>
        <end position="348"/>
    </location>
</feature>
<feature type="compositionally biased region" description="Basic and acidic residues" evidence="2">
    <location>
        <begin position="304"/>
        <end position="314"/>
    </location>
</feature>
<comment type="caution">
    <text evidence="3">The sequence shown here is derived from an EMBL/GenBank/DDBJ whole genome shotgun (WGS) entry which is preliminary data.</text>
</comment>
<dbReference type="PANTHER" id="PTHR48125:SF12">
    <property type="entry name" value="AT HOOK TRANSCRIPTION FACTOR FAMILY-RELATED"/>
    <property type="match status" value="1"/>
</dbReference>
<feature type="region of interest" description="Disordered" evidence="2">
    <location>
        <begin position="436"/>
        <end position="647"/>
    </location>
</feature>
<sequence length="986" mass="107651">MVSSNRDQLQALIADIDGILRKMNSRLAWWSSGETRRVLERVRLYLDSQLGSEGNRGMAVSAMPPYAIAPGTLSEAAEAQAVLQALMQDLSGLRTNLMQPLQEEIATLRQERYSLMEEVRQLEQRQRHYQTLAGEQAHQQQAIAEFLQALLGPLQDRLSQQVSQAIGQIETQLLTEGTGDRLERTTLQSKFAEDLNAFTVENSGLLSPEARLEQLQRLQGESDRLLMSLDSTLRVVFEALERNVNSYNDSLVQGLDKMHRLGQQGELMFSALVNHLAQLLGQETSSYLKSSLRLLSSTQAAIAKEQDSPPKSDPEPSNLDSPPTPPPPPTPSPKTTPVPSVQPDPPVESPSQKRPKPPQVSAPASPFELSGEEDSELLTFPFAGAELTPSLEAAQEDITEASADPDKATVRTPHPVSKTRLEMSQDNFELAAQWAEGAPEQEEFSEAIAPENSPISPSDLDFEDLPELGLEGWVTSDDDLPENWEFSEGLDREENLPPPSPLIPESGDADLFALSEESNSNKTQETSPYGEDDLFADLESRTDAPGMGGEYSEDYMDEFLFGDRLESLLTESDDSPSIPPEISNPRSVSETNSPPQKTEPPREPEPPATQTEEPTEDLFADFETVAQASGVSPQAAELPDPEPEMVEDPADALMEDWLPELGNEAIASDLNLDADWEESAYIQASLQEDLLPEADREEDLDNLWLSNTGIKRLDEDLSKLEEAEPKGASPDPSDWQGTELSAEQWLEELAAEPPLSESGSLEELDSTLPWEESGDASLDDFVGQSDLTLQPFPGPPLVGEGSIRNEELSRKGAHHSPSPTTGGVWGEVSSTDSPQRKPPSPNQTGQKPTGNPPGKATPPSKTQSTSVNSQKTISKPTPGSSTPNGETKPEATGRSNNVLPTLDDIFAELMATNPPPVVKVTAEEDVNHETVEDFFADFMDDQDEVTASVDPEPEPDQPEDPISPDDDLANPTLDNFFESWSDAPSI</sequence>